<dbReference type="AlphaFoldDB" id="A0A9X0AX23"/>
<dbReference type="EMBL" id="JAPEIS010000001">
    <property type="protein sequence ID" value="KAJ8070526.1"/>
    <property type="molecule type" value="Genomic_DNA"/>
</dbReference>
<comment type="caution">
    <text evidence="1">The sequence shown here is derived from an EMBL/GenBank/DDBJ whole genome shotgun (WGS) entry which is preliminary data.</text>
</comment>
<gene>
    <name evidence="1" type="ORF">OCU04_000900</name>
</gene>
<protein>
    <submittedName>
        <fullName evidence="1">Uncharacterized protein</fullName>
    </submittedName>
</protein>
<name>A0A9X0AX23_9HELO</name>
<evidence type="ECO:0000313" key="2">
    <source>
        <dbReference type="Proteomes" id="UP001152300"/>
    </source>
</evidence>
<dbReference type="Proteomes" id="UP001152300">
    <property type="component" value="Unassembled WGS sequence"/>
</dbReference>
<sequence length="104" mass="11773">MKAVLWNYRSSNRITHPFYLSLNPRRRLVVESDFVLVEDEGVLGCTDILFSAGLEMFELPDLEATICIVRPQCNSSANSFPLSNFIPSIHPRSIHPGNNERVVI</sequence>
<reference evidence="1" key="1">
    <citation type="submission" date="2022-11" db="EMBL/GenBank/DDBJ databases">
        <title>Genome Resource of Sclerotinia nivalis Strain SnTB1, a Plant Pathogen Isolated from American Ginseng.</title>
        <authorList>
            <person name="Fan S."/>
        </authorList>
    </citation>
    <scope>NUCLEOTIDE SEQUENCE</scope>
    <source>
        <strain evidence="1">SnTB1</strain>
    </source>
</reference>
<keyword evidence="2" id="KW-1185">Reference proteome</keyword>
<organism evidence="1 2">
    <name type="scientific">Sclerotinia nivalis</name>
    <dbReference type="NCBI Taxonomy" id="352851"/>
    <lineage>
        <taxon>Eukaryota</taxon>
        <taxon>Fungi</taxon>
        <taxon>Dikarya</taxon>
        <taxon>Ascomycota</taxon>
        <taxon>Pezizomycotina</taxon>
        <taxon>Leotiomycetes</taxon>
        <taxon>Helotiales</taxon>
        <taxon>Sclerotiniaceae</taxon>
        <taxon>Sclerotinia</taxon>
    </lineage>
</organism>
<accession>A0A9X0AX23</accession>
<proteinExistence type="predicted"/>
<evidence type="ECO:0000313" key="1">
    <source>
        <dbReference type="EMBL" id="KAJ8070526.1"/>
    </source>
</evidence>